<protein>
    <submittedName>
        <fullName evidence="1">Uncharacterized protein</fullName>
    </submittedName>
</protein>
<dbReference type="EMBL" id="LHQQ01000280">
    <property type="protein sequence ID" value="KOS37980.1"/>
    <property type="molecule type" value="Genomic_DNA"/>
</dbReference>
<reference evidence="1 2" key="1">
    <citation type="submission" date="2015-08" db="EMBL/GenBank/DDBJ databases">
        <title>Genome sequencing of Penicillium nordicum.</title>
        <authorList>
            <person name="Nguyen H.D."/>
            <person name="Seifert K.A."/>
        </authorList>
    </citation>
    <scope>NUCLEOTIDE SEQUENCE [LARGE SCALE GENOMIC DNA]</scope>
    <source>
        <strain evidence="1 2">DAOMC 185683</strain>
    </source>
</reference>
<evidence type="ECO:0000313" key="1">
    <source>
        <dbReference type="EMBL" id="KOS37980.1"/>
    </source>
</evidence>
<sequence>MIGGVVDDQSEKLRFMKKVAYGGGMFHIGVARVRISFVKKGGAGYLKKRFGLHMILHPFSRRLVFYLPNSPVTHSLCPSTTLSYNLTFIINMGTGSYDLNHFSTRTPIRDILS</sequence>
<accession>A0A0M8P0K7</accession>
<evidence type="ECO:0000313" key="2">
    <source>
        <dbReference type="Proteomes" id="UP000037696"/>
    </source>
</evidence>
<dbReference type="AlphaFoldDB" id="A0A0M8P0K7"/>
<proteinExistence type="predicted"/>
<organism evidence="1 2">
    <name type="scientific">Penicillium nordicum</name>
    <dbReference type="NCBI Taxonomy" id="229535"/>
    <lineage>
        <taxon>Eukaryota</taxon>
        <taxon>Fungi</taxon>
        <taxon>Dikarya</taxon>
        <taxon>Ascomycota</taxon>
        <taxon>Pezizomycotina</taxon>
        <taxon>Eurotiomycetes</taxon>
        <taxon>Eurotiomycetidae</taxon>
        <taxon>Eurotiales</taxon>
        <taxon>Aspergillaceae</taxon>
        <taxon>Penicillium</taxon>
    </lineage>
</organism>
<dbReference type="Proteomes" id="UP000037696">
    <property type="component" value="Unassembled WGS sequence"/>
</dbReference>
<name>A0A0M8P0K7_9EURO</name>
<gene>
    <name evidence="1" type="ORF">ACN38_g11196</name>
</gene>
<comment type="caution">
    <text evidence="1">The sequence shown here is derived from an EMBL/GenBank/DDBJ whole genome shotgun (WGS) entry which is preliminary data.</text>
</comment>
<keyword evidence="2" id="KW-1185">Reference proteome</keyword>